<dbReference type="RefSeq" id="WP_135745595.1">
    <property type="nucleotide sequence ID" value="NZ_JAIZBI010000001.1"/>
</dbReference>
<dbReference type="EMBL" id="RQHU01000005">
    <property type="protein sequence ID" value="TGN15959.1"/>
    <property type="molecule type" value="Genomic_DNA"/>
</dbReference>
<organism evidence="3 4">
    <name type="scientific">Leptospira bandrabouensis</name>
    <dbReference type="NCBI Taxonomy" id="2484903"/>
    <lineage>
        <taxon>Bacteria</taxon>
        <taxon>Pseudomonadati</taxon>
        <taxon>Spirochaetota</taxon>
        <taxon>Spirochaetia</taxon>
        <taxon>Leptospirales</taxon>
        <taxon>Leptospiraceae</taxon>
        <taxon>Leptospira</taxon>
    </lineage>
</organism>
<dbReference type="PANTHER" id="PTHR44520">
    <property type="entry name" value="RESPONSE REGULATOR RCP1-RELATED"/>
    <property type="match status" value="1"/>
</dbReference>
<feature type="modified residue" description="4-aspartylphosphate" evidence="1">
    <location>
        <position position="62"/>
    </location>
</feature>
<dbReference type="PANTHER" id="PTHR44520:SF2">
    <property type="entry name" value="RESPONSE REGULATOR RCP1"/>
    <property type="match status" value="1"/>
</dbReference>
<evidence type="ECO:0000259" key="2">
    <source>
        <dbReference type="PROSITE" id="PS50110"/>
    </source>
</evidence>
<keyword evidence="1" id="KW-0597">Phosphoprotein</keyword>
<dbReference type="Proteomes" id="UP000297649">
    <property type="component" value="Unassembled WGS sequence"/>
</dbReference>
<reference evidence="3" key="1">
    <citation type="journal article" date="2019" name="PLoS Negl. Trop. Dis.">
        <title>Revisiting the worldwide diversity of Leptospira species in the environment.</title>
        <authorList>
            <person name="Vincent A.T."/>
            <person name="Schiettekatte O."/>
            <person name="Bourhy P."/>
            <person name="Veyrier F.J."/>
            <person name="Picardeau M."/>
        </authorList>
    </citation>
    <scope>NUCLEOTIDE SEQUENCE [LARGE SCALE GENOMIC DNA]</scope>
    <source>
        <strain evidence="3">201601109</strain>
    </source>
</reference>
<keyword evidence="4" id="KW-1185">Reference proteome</keyword>
<dbReference type="OrthoDB" id="9759232at2"/>
<dbReference type="InterPro" id="IPR011006">
    <property type="entry name" value="CheY-like_superfamily"/>
</dbReference>
<comment type="caution">
    <text evidence="3">The sequence shown here is derived from an EMBL/GenBank/DDBJ whole genome shotgun (WGS) entry which is preliminary data.</text>
</comment>
<dbReference type="SUPFAM" id="SSF52172">
    <property type="entry name" value="CheY-like"/>
    <property type="match status" value="1"/>
</dbReference>
<evidence type="ECO:0000313" key="3">
    <source>
        <dbReference type="EMBL" id="TGN15959.1"/>
    </source>
</evidence>
<dbReference type="Gene3D" id="3.40.50.2300">
    <property type="match status" value="1"/>
</dbReference>
<proteinExistence type="predicted"/>
<feature type="domain" description="Response regulatory" evidence="2">
    <location>
        <begin position="5"/>
        <end position="132"/>
    </location>
</feature>
<evidence type="ECO:0000256" key="1">
    <source>
        <dbReference type="PROSITE-ProRule" id="PRU00169"/>
    </source>
</evidence>
<dbReference type="Pfam" id="PF00072">
    <property type="entry name" value="Response_reg"/>
    <property type="match status" value="1"/>
</dbReference>
<evidence type="ECO:0000313" key="4">
    <source>
        <dbReference type="Proteomes" id="UP000297649"/>
    </source>
</evidence>
<dbReference type="PROSITE" id="PS50110">
    <property type="entry name" value="RESPONSE_REGULATORY"/>
    <property type="match status" value="1"/>
</dbReference>
<sequence length="133" mass="15334">MRSPKICVIDDDKIYQFTTKKIISNAGIKEEVLMFSDAENALDFFHKEIQNKDQLPDIIFLDINMPFMDGWQFLEAFGEIFPQFPKTIEVFLVSSSVDEADTDRAAKIPIISGYIFKPFTKEKLLDSLSHFQS</sequence>
<dbReference type="InterPro" id="IPR001789">
    <property type="entry name" value="Sig_transdc_resp-reg_receiver"/>
</dbReference>
<dbReference type="InterPro" id="IPR052893">
    <property type="entry name" value="TCS_response_regulator"/>
</dbReference>
<protein>
    <submittedName>
        <fullName evidence="3">Response regulator</fullName>
    </submittedName>
</protein>
<name>A0A6H3NSY4_9LEPT</name>
<accession>A0A6H3NSY4</accession>
<dbReference type="AlphaFoldDB" id="A0A6H3NSY4"/>
<dbReference type="SMART" id="SM00448">
    <property type="entry name" value="REC"/>
    <property type="match status" value="1"/>
</dbReference>
<gene>
    <name evidence="3" type="ORF">EHR08_06690</name>
</gene>
<dbReference type="GO" id="GO:0000160">
    <property type="term" value="P:phosphorelay signal transduction system"/>
    <property type="evidence" value="ECO:0007669"/>
    <property type="project" value="InterPro"/>
</dbReference>